<gene>
    <name evidence="1" type="ORF">BCV71DRAFT_239671</name>
</gene>
<dbReference type="AlphaFoldDB" id="A0A1X0RLM9"/>
<organism evidence="1 2">
    <name type="scientific">Rhizopus microsporus</name>
    <dbReference type="NCBI Taxonomy" id="58291"/>
    <lineage>
        <taxon>Eukaryota</taxon>
        <taxon>Fungi</taxon>
        <taxon>Fungi incertae sedis</taxon>
        <taxon>Mucoromycota</taxon>
        <taxon>Mucoromycotina</taxon>
        <taxon>Mucoromycetes</taxon>
        <taxon>Mucorales</taxon>
        <taxon>Mucorineae</taxon>
        <taxon>Rhizopodaceae</taxon>
        <taxon>Rhizopus</taxon>
    </lineage>
</organism>
<accession>A0A1X0RLM9</accession>
<evidence type="ECO:0000313" key="1">
    <source>
        <dbReference type="EMBL" id="ORE12969.1"/>
    </source>
</evidence>
<reference evidence="1 2" key="1">
    <citation type="journal article" date="2016" name="Proc. Natl. Acad. Sci. U.S.A.">
        <title>Lipid metabolic changes in an early divergent fungus govern the establishment of a mutualistic symbiosis with endobacteria.</title>
        <authorList>
            <person name="Lastovetsky O.A."/>
            <person name="Gaspar M.L."/>
            <person name="Mondo S.J."/>
            <person name="LaButti K.M."/>
            <person name="Sandor L."/>
            <person name="Grigoriev I.V."/>
            <person name="Henry S.A."/>
            <person name="Pawlowska T.E."/>
        </authorList>
    </citation>
    <scope>NUCLEOTIDE SEQUENCE [LARGE SCALE GENOMIC DNA]</scope>
    <source>
        <strain evidence="1 2">ATCC 11559</strain>
    </source>
</reference>
<protein>
    <submittedName>
        <fullName evidence="1">Uncharacterized protein</fullName>
    </submittedName>
</protein>
<sequence length="121" mass="14200">MPIIKNMPNKESGVIGVKKTEREINKIQSSDRMLRSVGLFSRLWNAFEPLMGRLSYSVTYSTSTFNISGEERKDEYGILKEGRCLQSWITVYQKQMRKCMVRKRIWYKMNISLNSLQGVYC</sequence>
<proteinExistence type="predicted"/>
<evidence type="ECO:0000313" key="2">
    <source>
        <dbReference type="Proteomes" id="UP000242381"/>
    </source>
</evidence>
<name>A0A1X0RLM9_RHIZD</name>
<dbReference type="Proteomes" id="UP000242381">
    <property type="component" value="Unassembled WGS sequence"/>
</dbReference>
<dbReference type="EMBL" id="KV921581">
    <property type="protein sequence ID" value="ORE12969.1"/>
    <property type="molecule type" value="Genomic_DNA"/>
</dbReference>